<dbReference type="Proteomes" id="UP001374579">
    <property type="component" value="Unassembled WGS sequence"/>
</dbReference>
<sequence length="100" mass="10031">MLTKLIVVCCVLVATNALPACSPDICFRVLCAAVTPDSCTGTVVKHGGFCGCCDACVTGLKLGETCLSVLLLGAPNSGACGPDLYCDKTTNTCQASPLAG</sequence>
<organism evidence="2 3">
    <name type="scientific">Littorina saxatilis</name>
    <dbReference type="NCBI Taxonomy" id="31220"/>
    <lineage>
        <taxon>Eukaryota</taxon>
        <taxon>Metazoa</taxon>
        <taxon>Spiralia</taxon>
        <taxon>Lophotrochozoa</taxon>
        <taxon>Mollusca</taxon>
        <taxon>Gastropoda</taxon>
        <taxon>Caenogastropoda</taxon>
        <taxon>Littorinimorpha</taxon>
        <taxon>Littorinoidea</taxon>
        <taxon>Littorinidae</taxon>
        <taxon>Littorina</taxon>
    </lineage>
</organism>
<feature type="signal peptide" evidence="1">
    <location>
        <begin position="1"/>
        <end position="17"/>
    </location>
</feature>
<name>A0AAN9ASC2_9CAEN</name>
<evidence type="ECO:0000313" key="2">
    <source>
        <dbReference type="EMBL" id="KAK7092288.1"/>
    </source>
</evidence>
<keyword evidence="1" id="KW-0732">Signal</keyword>
<keyword evidence="3" id="KW-1185">Reference proteome</keyword>
<feature type="chain" id="PRO_5042890109" evidence="1">
    <location>
        <begin position="18"/>
        <end position="100"/>
    </location>
</feature>
<dbReference type="EMBL" id="JBAMIC010000021">
    <property type="protein sequence ID" value="KAK7092288.1"/>
    <property type="molecule type" value="Genomic_DNA"/>
</dbReference>
<gene>
    <name evidence="2" type="ORF">V1264_008060</name>
</gene>
<evidence type="ECO:0000256" key="1">
    <source>
        <dbReference type="SAM" id="SignalP"/>
    </source>
</evidence>
<proteinExistence type="predicted"/>
<protein>
    <submittedName>
        <fullName evidence="2">Uncharacterized protein</fullName>
    </submittedName>
</protein>
<comment type="caution">
    <text evidence="2">The sequence shown here is derived from an EMBL/GenBank/DDBJ whole genome shotgun (WGS) entry which is preliminary data.</text>
</comment>
<reference evidence="2 3" key="1">
    <citation type="submission" date="2024-02" db="EMBL/GenBank/DDBJ databases">
        <title>Chromosome-scale genome assembly of the rough periwinkle Littorina saxatilis.</title>
        <authorList>
            <person name="De Jode A."/>
            <person name="Faria R."/>
            <person name="Formenti G."/>
            <person name="Sims Y."/>
            <person name="Smith T.P."/>
            <person name="Tracey A."/>
            <person name="Wood J.M.D."/>
            <person name="Zagrodzka Z.B."/>
            <person name="Johannesson K."/>
            <person name="Butlin R.K."/>
            <person name="Leder E.H."/>
        </authorList>
    </citation>
    <scope>NUCLEOTIDE SEQUENCE [LARGE SCALE GENOMIC DNA]</scope>
    <source>
        <strain evidence="2">Snail1</strain>
        <tissue evidence="2">Muscle</tissue>
    </source>
</reference>
<evidence type="ECO:0000313" key="3">
    <source>
        <dbReference type="Proteomes" id="UP001374579"/>
    </source>
</evidence>
<accession>A0AAN9ASC2</accession>
<dbReference type="AlphaFoldDB" id="A0AAN9ASC2"/>